<dbReference type="PANTHER" id="PTHR12936">
    <property type="entry name" value="ANAPHASE-PROMOTING COMPLEX 10"/>
    <property type="match status" value="1"/>
</dbReference>
<evidence type="ECO:0000256" key="5">
    <source>
        <dbReference type="ARBA" id="ARBA00023306"/>
    </source>
</evidence>
<evidence type="ECO:0000313" key="8">
    <source>
        <dbReference type="EMBL" id="KAA6412209.1"/>
    </source>
</evidence>
<keyword evidence="4" id="KW-0833">Ubl conjugation pathway</keyword>
<dbReference type="GO" id="GO:0051301">
    <property type="term" value="P:cell division"/>
    <property type="evidence" value="ECO:0007669"/>
    <property type="project" value="UniProtKB-KW"/>
</dbReference>
<dbReference type="Pfam" id="PF03256">
    <property type="entry name" value="ANAPC10"/>
    <property type="match status" value="1"/>
</dbReference>
<feature type="compositionally biased region" description="Gly residues" evidence="6">
    <location>
        <begin position="207"/>
        <end position="219"/>
    </location>
</feature>
<dbReference type="PROSITE" id="PS51284">
    <property type="entry name" value="DOC"/>
    <property type="match status" value="1"/>
</dbReference>
<dbReference type="InterPro" id="IPR016901">
    <property type="entry name" value="APC10/Doc1"/>
</dbReference>
<dbReference type="GO" id="GO:0005680">
    <property type="term" value="C:anaphase-promoting complex"/>
    <property type="evidence" value="ECO:0007669"/>
    <property type="project" value="InterPro"/>
</dbReference>
<evidence type="ECO:0000256" key="4">
    <source>
        <dbReference type="ARBA" id="ARBA00022786"/>
    </source>
</evidence>
<feature type="compositionally biased region" description="Low complexity" evidence="6">
    <location>
        <begin position="1"/>
        <end position="45"/>
    </location>
</feature>
<dbReference type="CDD" id="cd08366">
    <property type="entry name" value="APC10"/>
    <property type="match status" value="1"/>
</dbReference>
<dbReference type="EMBL" id="VXIT01000006">
    <property type="protein sequence ID" value="KAA6412209.1"/>
    <property type="molecule type" value="Genomic_DNA"/>
</dbReference>
<evidence type="ECO:0000256" key="6">
    <source>
        <dbReference type="SAM" id="MobiDB-lite"/>
    </source>
</evidence>
<dbReference type="Proteomes" id="UP000324767">
    <property type="component" value="Unassembled WGS sequence"/>
</dbReference>
<keyword evidence="5" id="KW-0131">Cell cycle</keyword>
<comment type="caution">
    <text evidence="8">The sequence shown here is derived from an EMBL/GenBank/DDBJ whole genome shotgun (WGS) entry which is preliminary data.</text>
</comment>
<keyword evidence="2" id="KW-0132">Cell division</keyword>
<reference evidence="8 9" key="1">
    <citation type="submission" date="2019-09" db="EMBL/GenBank/DDBJ databases">
        <title>The hologenome of the rock-dwelling lichen Lasallia pustulata.</title>
        <authorList>
            <person name="Greshake Tzovaras B."/>
            <person name="Segers F."/>
            <person name="Bicker A."/>
            <person name="Dal Grande F."/>
            <person name="Otte J."/>
            <person name="Hankeln T."/>
            <person name="Schmitt I."/>
            <person name="Ebersberger I."/>
        </authorList>
    </citation>
    <scope>NUCLEOTIDE SEQUENCE [LARGE SCALE GENOMIC DNA]</scope>
    <source>
        <strain evidence="8">A1-1</strain>
    </source>
</reference>
<evidence type="ECO:0000259" key="7">
    <source>
        <dbReference type="PROSITE" id="PS51284"/>
    </source>
</evidence>
<comment type="similarity">
    <text evidence="1">Belongs to the APC10 family.</text>
</comment>
<protein>
    <submittedName>
        <fullName evidence="8">Galactose-binding like protein</fullName>
    </submittedName>
</protein>
<dbReference type="InterPro" id="IPR004939">
    <property type="entry name" value="APC_su10/DOC_dom"/>
</dbReference>
<gene>
    <name evidence="8" type="ORF">FRX48_04361</name>
</gene>
<proteinExistence type="inferred from homology"/>
<evidence type="ECO:0000256" key="2">
    <source>
        <dbReference type="ARBA" id="ARBA00022618"/>
    </source>
</evidence>
<dbReference type="GO" id="GO:0031145">
    <property type="term" value="P:anaphase-promoting complex-dependent catabolic process"/>
    <property type="evidence" value="ECO:0007669"/>
    <property type="project" value="InterPro"/>
</dbReference>
<dbReference type="PANTHER" id="PTHR12936:SF0">
    <property type="entry name" value="ANAPHASE-PROMOTING COMPLEX SUBUNIT 10"/>
    <property type="match status" value="1"/>
</dbReference>
<dbReference type="OrthoDB" id="24948at2759"/>
<accession>A0A5M8PRP9</accession>
<keyword evidence="3" id="KW-0498">Mitosis</keyword>
<feature type="region of interest" description="Disordered" evidence="6">
    <location>
        <begin position="204"/>
        <end position="255"/>
    </location>
</feature>
<name>A0A5M8PRP9_9LECA</name>
<evidence type="ECO:0000313" key="9">
    <source>
        <dbReference type="Proteomes" id="UP000324767"/>
    </source>
</evidence>
<dbReference type="InterPro" id="IPR008979">
    <property type="entry name" value="Galactose-bd-like_sf"/>
</dbReference>
<evidence type="ECO:0000256" key="3">
    <source>
        <dbReference type="ARBA" id="ARBA00022776"/>
    </source>
</evidence>
<organism evidence="8 9">
    <name type="scientific">Lasallia pustulata</name>
    <dbReference type="NCBI Taxonomy" id="136370"/>
    <lineage>
        <taxon>Eukaryota</taxon>
        <taxon>Fungi</taxon>
        <taxon>Dikarya</taxon>
        <taxon>Ascomycota</taxon>
        <taxon>Pezizomycotina</taxon>
        <taxon>Lecanoromycetes</taxon>
        <taxon>OSLEUM clade</taxon>
        <taxon>Umbilicariomycetidae</taxon>
        <taxon>Umbilicariales</taxon>
        <taxon>Umbilicariaceae</taxon>
        <taxon>Lasallia</taxon>
    </lineage>
</organism>
<dbReference type="AlphaFoldDB" id="A0A5M8PRP9"/>
<dbReference type="GO" id="GO:0070979">
    <property type="term" value="P:protein K11-linked ubiquitination"/>
    <property type="evidence" value="ECO:0007669"/>
    <property type="project" value="TreeGrafter"/>
</dbReference>
<evidence type="ECO:0000256" key="1">
    <source>
        <dbReference type="ARBA" id="ARBA00006762"/>
    </source>
</evidence>
<dbReference type="Gene3D" id="2.60.120.260">
    <property type="entry name" value="Galactose-binding domain-like"/>
    <property type="match status" value="1"/>
</dbReference>
<feature type="region of interest" description="Disordered" evidence="6">
    <location>
        <begin position="1"/>
        <end position="60"/>
    </location>
</feature>
<feature type="domain" description="DOC" evidence="7">
    <location>
        <begin position="36"/>
        <end position="224"/>
    </location>
</feature>
<dbReference type="SMART" id="SM01337">
    <property type="entry name" value="APC10"/>
    <property type="match status" value="1"/>
</dbReference>
<dbReference type="SUPFAM" id="SSF49785">
    <property type="entry name" value="Galactose-binding domain-like"/>
    <property type="match status" value="1"/>
</dbReference>
<sequence length="255" mass="26773">MPDPAALSATAAAARSRASETAAAPSAAALLPPSSSPASSSGDAAVSTNNPQARPHLREISPLASWTVSTSKPGCGIPALLSPSPSQFWQSDGPQPHLLTAHFFKLVRIVQIRVYLDFELDESYTPTRMVFLAGMGMYDLTEFGEWVGEGPRGGWRWGWGGGGEAEAGNVLRAMVLQVRVCENHQNGKDTHVRGVQVFARDERGRGRAGGLGGRGGGGAKVDAGEGEEGVRRVMQGRGGGGGLVEAEWMGEPELR</sequence>